<sequence length="80" mass="9113">MRTNERLLKMLKLRVKVFVGPGSGGGRGRAEGLNQIIGKYLDKIISLHSARSAFIFRDVPPRTQTYDGVRSQTRRARRRT</sequence>
<evidence type="ECO:0000313" key="2">
    <source>
        <dbReference type="Proteomes" id="UP000299102"/>
    </source>
</evidence>
<dbReference type="AlphaFoldDB" id="A0A4C1T4Q3"/>
<gene>
    <name evidence="1" type="ORF">EVAR_78411_1</name>
</gene>
<organism evidence="1 2">
    <name type="scientific">Eumeta variegata</name>
    <name type="common">Bagworm moth</name>
    <name type="synonym">Eumeta japonica</name>
    <dbReference type="NCBI Taxonomy" id="151549"/>
    <lineage>
        <taxon>Eukaryota</taxon>
        <taxon>Metazoa</taxon>
        <taxon>Ecdysozoa</taxon>
        <taxon>Arthropoda</taxon>
        <taxon>Hexapoda</taxon>
        <taxon>Insecta</taxon>
        <taxon>Pterygota</taxon>
        <taxon>Neoptera</taxon>
        <taxon>Endopterygota</taxon>
        <taxon>Lepidoptera</taxon>
        <taxon>Glossata</taxon>
        <taxon>Ditrysia</taxon>
        <taxon>Tineoidea</taxon>
        <taxon>Psychidae</taxon>
        <taxon>Oiketicinae</taxon>
        <taxon>Eumeta</taxon>
    </lineage>
</organism>
<dbReference type="EMBL" id="BGZK01000033">
    <property type="protein sequence ID" value="GBP09084.1"/>
    <property type="molecule type" value="Genomic_DNA"/>
</dbReference>
<dbReference type="Proteomes" id="UP000299102">
    <property type="component" value="Unassembled WGS sequence"/>
</dbReference>
<proteinExistence type="predicted"/>
<comment type="caution">
    <text evidence="1">The sequence shown here is derived from an EMBL/GenBank/DDBJ whole genome shotgun (WGS) entry which is preliminary data.</text>
</comment>
<reference evidence="1 2" key="1">
    <citation type="journal article" date="2019" name="Commun. Biol.">
        <title>The bagworm genome reveals a unique fibroin gene that provides high tensile strength.</title>
        <authorList>
            <person name="Kono N."/>
            <person name="Nakamura H."/>
            <person name="Ohtoshi R."/>
            <person name="Tomita M."/>
            <person name="Numata K."/>
            <person name="Arakawa K."/>
        </authorList>
    </citation>
    <scope>NUCLEOTIDE SEQUENCE [LARGE SCALE GENOMIC DNA]</scope>
</reference>
<protein>
    <submittedName>
        <fullName evidence="1">Uncharacterized protein</fullName>
    </submittedName>
</protein>
<evidence type="ECO:0000313" key="1">
    <source>
        <dbReference type="EMBL" id="GBP09084.1"/>
    </source>
</evidence>
<keyword evidence="2" id="KW-1185">Reference proteome</keyword>
<name>A0A4C1T4Q3_EUMVA</name>
<accession>A0A4C1T4Q3</accession>